<dbReference type="RefSeq" id="WP_344378225.1">
    <property type="nucleotide sequence ID" value="NZ_BAAAPW010000007.1"/>
</dbReference>
<organism evidence="4 5">
    <name type="scientific">Agromyces tropicus</name>
    <dbReference type="NCBI Taxonomy" id="555371"/>
    <lineage>
        <taxon>Bacteria</taxon>
        <taxon>Bacillati</taxon>
        <taxon>Actinomycetota</taxon>
        <taxon>Actinomycetes</taxon>
        <taxon>Micrococcales</taxon>
        <taxon>Microbacteriaceae</taxon>
        <taxon>Agromyces</taxon>
    </lineage>
</organism>
<evidence type="ECO:0000256" key="1">
    <source>
        <dbReference type="ARBA" id="ARBA00023125"/>
    </source>
</evidence>
<reference evidence="4 5" key="1">
    <citation type="journal article" date="2019" name="Int. J. Syst. Evol. Microbiol.">
        <title>The Global Catalogue of Microorganisms (GCM) 10K type strain sequencing project: providing services to taxonomists for standard genome sequencing and annotation.</title>
        <authorList>
            <consortium name="The Broad Institute Genomics Platform"/>
            <consortium name="The Broad Institute Genome Sequencing Center for Infectious Disease"/>
            <person name="Wu L."/>
            <person name="Ma J."/>
        </authorList>
    </citation>
    <scope>NUCLEOTIDE SEQUENCE [LARGE SCALE GENOMIC DNA]</scope>
    <source>
        <strain evidence="4 5">JCM 15672</strain>
    </source>
</reference>
<feature type="DNA-binding region" description="H-T-H motif" evidence="2">
    <location>
        <begin position="25"/>
        <end position="44"/>
    </location>
</feature>
<comment type="caution">
    <text evidence="4">The sequence shown here is derived from an EMBL/GenBank/DDBJ whole genome shotgun (WGS) entry which is preliminary data.</text>
</comment>
<keyword evidence="1 2" id="KW-0238">DNA-binding</keyword>
<dbReference type="Pfam" id="PF17940">
    <property type="entry name" value="TetR_C_31"/>
    <property type="match status" value="1"/>
</dbReference>
<dbReference type="PROSITE" id="PS50977">
    <property type="entry name" value="HTH_TETR_2"/>
    <property type="match status" value="1"/>
</dbReference>
<proteinExistence type="predicted"/>
<evidence type="ECO:0000313" key="5">
    <source>
        <dbReference type="Proteomes" id="UP001501196"/>
    </source>
</evidence>
<dbReference type="InterPro" id="IPR041583">
    <property type="entry name" value="TetR_C_31"/>
</dbReference>
<feature type="domain" description="HTH tetR-type" evidence="3">
    <location>
        <begin position="2"/>
        <end position="62"/>
    </location>
</feature>
<evidence type="ECO:0000256" key="2">
    <source>
        <dbReference type="PROSITE-ProRule" id="PRU00335"/>
    </source>
</evidence>
<dbReference type="EMBL" id="BAAAPW010000007">
    <property type="protein sequence ID" value="GAA2045375.1"/>
    <property type="molecule type" value="Genomic_DNA"/>
</dbReference>
<evidence type="ECO:0000259" key="3">
    <source>
        <dbReference type="PROSITE" id="PS50977"/>
    </source>
</evidence>
<sequence>MPDRRTILADTALALVAADGLKALTHRAVDAAAGVPTGSTSNVFRTRRALVDAVVDRLEARDLALWHDDAGAPPPGTRDELADRLAHYLEVFGVAQAELTRARFAISIGAPDAVVAAHARFLTIAEGMVAAVGADDVPRRARWIADYCDGALLHQVTARRGDAIDPGAHRSAIRRLLD</sequence>
<dbReference type="SUPFAM" id="SSF46689">
    <property type="entry name" value="Homeodomain-like"/>
    <property type="match status" value="1"/>
</dbReference>
<dbReference type="Gene3D" id="1.10.357.10">
    <property type="entry name" value="Tetracycline Repressor, domain 2"/>
    <property type="match status" value="1"/>
</dbReference>
<dbReference type="InterPro" id="IPR009057">
    <property type="entry name" value="Homeodomain-like_sf"/>
</dbReference>
<dbReference type="InterPro" id="IPR001647">
    <property type="entry name" value="HTH_TetR"/>
</dbReference>
<gene>
    <name evidence="4" type="ORF">GCM10009819_35950</name>
</gene>
<keyword evidence="5" id="KW-1185">Reference proteome</keyword>
<name>A0ABN2UX06_9MICO</name>
<dbReference type="Proteomes" id="UP001501196">
    <property type="component" value="Unassembled WGS sequence"/>
</dbReference>
<protein>
    <submittedName>
        <fullName evidence="4">TetR/AcrR family transcriptional regulator</fullName>
    </submittedName>
</protein>
<accession>A0ABN2UX06</accession>
<evidence type="ECO:0000313" key="4">
    <source>
        <dbReference type="EMBL" id="GAA2045375.1"/>
    </source>
</evidence>